<dbReference type="KEGG" id="pkb:B4V02_00845"/>
<proteinExistence type="predicted"/>
<keyword evidence="2" id="KW-1185">Reference proteome</keyword>
<name>A0A222WGV3_9BACL</name>
<evidence type="ECO:0000313" key="1">
    <source>
        <dbReference type="EMBL" id="ASR45356.1"/>
    </source>
</evidence>
<organism evidence="1 2">
    <name type="scientific">Paenibacillus kribbensis</name>
    <dbReference type="NCBI Taxonomy" id="172713"/>
    <lineage>
        <taxon>Bacteria</taxon>
        <taxon>Bacillati</taxon>
        <taxon>Bacillota</taxon>
        <taxon>Bacilli</taxon>
        <taxon>Bacillales</taxon>
        <taxon>Paenibacillaceae</taxon>
        <taxon>Paenibacillus</taxon>
    </lineage>
</organism>
<reference evidence="1 2" key="1">
    <citation type="submission" date="2017-03" db="EMBL/GenBank/DDBJ databases">
        <title>Complete genome sequence of Paenibacillus Kribbensis producing bioflocculants.</title>
        <authorList>
            <person name="Lee H.-G."/>
            <person name="Oh H.-M."/>
        </authorList>
    </citation>
    <scope>NUCLEOTIDE SEQUENCE [LARGE SCALE GENOMIC DNA]</scope>
    <source>
        <strain evidence="1 2">AM49</strain>
    </source>
</reference>
<accession>A0A222WGV3</accession>
<protein>
    <submittedName>
        <fullName evidence="1">Uncharacterized protein</fullName>
    </submittedName>
</protein>
<dbReference type="EMBL" id="CP020028">
    <property type="protein sequence ID" value="ASR45356.1"/>
    <property type="molecule type" value="Genomic_DNA"/>
</dbReference>
<dbReference type="Proteomes" id="UP000214666">
    <property type="component" value="Chromosome"/>
</dbReference>
<dbReference type="AlphaFoldDB" id="A0A222WGV3"/>
<evidence type="ECO:0000313" key="2">
    <source>
        <dbReference type="Proteomes" id="UP000214666"/>
    </source>
</evidence>
<gene>
    <name evidence="1" type="ORF">B4V02_00845</name>
</gene>
<sequence length="74" mass="8455">MHCLSYDEAEKKICPHFGFGTARTSLILTDDDGEVKNAAVFSSEKSIGNAKEWLKKEKDWIGKWSKKISEEEFD</sequence>